<dbReference type="Pfam" id="PF13302">
    <property type="entry name" value="Acetyltransf_3"/>
    <property type="match status" value="1"/>
</dbReference>
<gene>
    <name evidence="2" type="ORF">K5I21_00845</name>
</gene>
<organism evidence="2 3">
    <name type="scientific">Clostridium symbiosum</name>
    <name type="common">Bacteroides symbiosus</name>
    <dbReference type="NCBI Taxonomy" id="1512"/>
    <lineage>
        <taxon>Bacteria</taxon>
        <taxon>Bacillati</taxon>
        <taxon>Bacillota</taxon>
        <taxon>Clostridia</taxon>
        <taxon>Lachnospirales</taxon>
        <taxon>Lachnospiraceae</taxon>
        <taxon>Otoolea</taxon>
    </lineage>
</organism>
<comment type="caution">
    <text evidence="2">The sequence shown here is derived from an EMBL/GenBank/DDBJ whole genome shotgun (WGS) entry which is preliminary data.</text>
</comment>
<dbReference type="Proteomes" id="UP001203136">
    <property type="component" value="Unassembled WGS sequence"/>
</dbReference>
<evidence type="ECO:0000313" key="2">
    <source>
        <dbReference type="EMBL" id="MCK0084443.1"/>
    </source>
</evidence>
<dbReference type="SUPFAM" id="SSF55729">
    <property type="entry name" value="Acyl-CoA N-acyltransferases (Nat)"/>
    <property type="match status" value="1"/>
</dbReference>
<dbReference type="Gene3D" id="3.40.630.30">
    <property type="match status" value="1"/>
</dbReference>
<feature type="domain" description="N-acetyltransferase" evidence="1">
    <location>
        <begin position="88"/>
        <end position="233"/>
    </location>
</feature>
<protein>
    <submittedName>
        <fullName evidence="2">GNAT family N-acetyltransferase</fullName>
    </submittedName>
</protein>
<evidence type="ECO:0000259" key="1">
    <source>
        <dbReference type="PROSITE" id="PS51186"/>
    </source>
</evidence>
<proteinExistence type="predicted"/>
<dbReference type="InterPro" id="IPR051531">
    <property type="entry name" value="N-acetyltransferase"/>
</dbReference>
<dbReference type="EMBL" id="JAINVB010000001">
    <property type="protein sequence ID" value="MCK0084443.1"/>
    <property type="molecule type" value="Genomic_DNA"/>
</dbReference>
<dbReference type="PANTHER" id="PTHR43792">
    <property type="entry name" value="GNAT FAMILY, PUTATIVE (AFU_ORTHOLOGUE AFUA_3G00765)-RELATED-RELATED"/>
    <property type="match status" value="1"/>
</dbReference>
<dbReference type="InterPro" id="IPR016181">
    <property type="entry name" value="Acyl_CoA_acyltransferase"/>
</dbReference>
<dbReference type="AlphaFoldDB" id="A0AAW5EXU1"/>
<dbReference type="PANTHER" id="PTHR43792:SF1">
    <property type="entry name" value="N-ACETYLTRANSFERASE DOMAIN-CONTAINING PROTEIN"/>
    <property type="match status" value="1"/>
</dbReference>
<sequence>MTIVKEVTVEGIRYPVTVSDDNEALLAAAAAGRAIIGIWDPSVRPLGAGFDACLYLVCEMEAADDMLLEKAVRRQYGLPWIIAQTKRLLIREFTKDDPLEAESADDGDGVFSDRARREDYIDNQYRFHECGLWALVLKKSGLIIGKAGITAGELGYHIYGPFRGRGYAFEACSAILGYAEEELGLRHVRIKTGEGNEASVRLAEALGFSRTEDTEQKSEGILTFEKYMQTDMR</sequence>
<name>A0AAW5EXU1_CLOSY</name>
<dbReference type="RefSeq" id="WP_024739014.1">
    <property type="nucleotide sequence ID" value="NZ_CYZY01000029.1"/>
</dbReference>
<dbReference type="GO" id="GO:0016747">
    <property type="term" value="F:acyltransferase activity, transferring groups other than amino-acyl groups"/>
    <property type="evidence" value="ECO:0007669"/>
    <property type="project" value="InterPro"/>
</dbReference>
<accession>A0AAW5EXU1</accession>
<dbReference type="PROSITE" id="PS51186">
    <property type="entry name" value="GNAT"/>
    <property type="match status" value="1"/>
</dbReference>
<dbReference type="InterPro" id="IPR000182">
    <property type="entry name" value="GNAT_dom"/>
</dbReference>
<evidence type="ECO:0000313" key="3">
    <source>
        <dbReference type="Proteomes" id="UP001203136"/>
    </source>
</evidence>
<reference evidence="2" key="1">
    <citation type="journal article" date="2022" name="Cell Host Microbe">
        <title>Colonization of the live biotherapeutic product VE303 and modulation of the microbiota and metabolites in healthy volunteers.</title>
        <authorList>
            <person name="Dsouza M."/>
            <person name="Menon R."/>
            <person name="Crossette E."/>
            <person name="Bhattarai S.K."/>
            <person name="Schneider J."/>
            <person name="Kim Y.G."/>
            <person name="Reddy S."/>
            <person name="Caballero S."/>
            <person name="Felix C."/>
            <person name="Cornacchione L."/>
            <person name="Hendrickson J."/>
            <person name="Watson A.R."/>
            <person name="Minot S.S."/>
            <person name="Greenfield N."/>
            <person name="Schopf L."/>
            <person name="Szabady R."/>
            <person name="Patarroyo J."/>
            <person name="Smith W."/>
            <person name="Harrison P."/>
            <person name="Kuijper E.J."/>
            <person name="Kelly C.P."/>
            <person name="Olle B."/>
            <person name="Bobilev D."/>
            <person name="Silber J.L."/>
            <person name="Bucci V."/>
            <person name="Roberts B."/>
            <person name="Faith J."/>
            <person name="Norman J.M."/>
        </authorList>
    </citation>
    <scope>NUCLEOTIDE SEQUENCE</scope>
    <source>
        <strain evidence="2">VE303-04</strain>
    </source>
</reference>